<evidence type="ECO:0000256" key="1">
    <source>
        <dbReference type="ARBA" id="ARBA00022679"/>
    </source>
</evidence>
<dbReference type="PANTHER" id="PTHR11364">
    <property type="entry name" value="THIOSULFATE SULFERTANSFERASE"/>
    <property type="match status" value="1"/>
</dbReference>
<dbReference type="EC" id="2.8.1.1" evidence="4"/>
<feature type="domain" description="Rhodanese" evidence="3">
    <location>
        <begin position="165"/>
        <end position="273"/>
    </location>
</feature>
<dbReference type="CDD" id="cd01448">
    <property type="entry name" value="TST_Repeat_1"/>
    <property type="match status" value="1"/>
</dbReference>
<organism evidence="4">
    <name type="scientific">bioreactor metagenome</name>
    <dbReference type="NCBI Taxonomy" id="1076179"/>
    <lineage>
        <taxon>unclassified sequences</taxon>
        <taxon>metagenomes</taxon>
        <taxon>ecological metagenomes</taxon>
    </lineage>
</organism>
<dbReference type="PROSITE" id="PS50206">
    <property type="entry name" value="RHODANESE_3"/>
    <property type="match status" value="2"/>
</dbReference>
<proteinExistence type="predicted"/>
<sequence>MKNIVDINWLKEHINDENLVIIDCRFSLQDPAYGEKAYKEAHIPRAISVNLDKDLAGEKGEHGGRHPLPNVKRFVNFMESLEVSNHSTVLIYDDGDLAAPSRLWWMLKYIGLDKVYLLEGGIKAWVSSGGEVTKEEYIGKEPGKIEVHLREEMQCPMEYVKTNLNNEEIVIIDSRARERYLGLVEPMDKKAGHIPGAKNYDWTLNFEDGKVRPIEELRERFDKVNDYKEVIVHCGSGVTGCANVLFLEEVGISSKLYVGSWSDWSSYNENPISTEEQ</sequence>
<dbReference type="InterPro" id="IPR045078">
    <property type="entry name" value="TST/MPST-like"/>
</dbReference>
<dbReference type="AlphaFoldDB" id="A0A644Y530"/>
<name>A0A644Y530_9ZZZZ</name>
<dbReference type="SUPFAM" id="SSF52821">
    <property type="entry name" value="Rhodanese/Cell cycle control phosphatase"/>
    <property type="match status" value="2"/>
</dbReference>
<evidence type="ECO:0000256" key="2">
    <source>
        <dbReference type="ARBA" id="ARBA00022737"/>
    </source>
</evidence>
<protein>
    <submittedName>
        <fullName evidence="4">Putative thiosulfate sulfurtransferase SseB</fullName>
        <ecNumber evidence="4">2.8.1.1</ecNumber>
    </submittedName>
</protein>
<accession>A0A644Y530</accession>
<dbReference type="CDD" id="cd01449">
    <property type="entry name" value="TST_Repeat_2"/>
    <property type="match status" value="1"/>
</dbReference>
<gene>
    <name evidence="4" type="primary">sseB_1</name>
    <name evidence="4" type="ORF">SDC9_70136</name>
</gene>
<dbReference type="EMBL" id="VSSQ01004085">
    <property type="protein sequence ID" value="MPM23662.1"/>
    <property type="molecule type" value="Genomic_DNA"/>
</dbReference>
<evidence type="ECO:0000313" key="4">
    <source>
        <dbReference type="EMBL" id="MPM23662.1"/>
    </source>
</evidence>
<comment type="caution">
    <text evidence="4">The sequence shown here is derived from an EMBL/GenBank/DDBJ whole genome shotgun (WGS) entry which is preliminary data.</text>
</comment>
<dbReference type="Pfam" id="PF00581">
    <property type="entry name" value="Rhodanese"/>
    <property type="match status" value="2"/>
</dbReference>
<evidence type="ECO:0000259" key="3">
    <source>
        <dbReference type="PROSITE" id="PS50206"/>
    </source>
</evidence>
<keyword evidence="1 4" id="KW-0808">Transferase</keyword>
<feature type="domain" description="Rhodanese" evidence="3">
    <location>
        <begin position="15"/>
        <end position="134"/>
    </location>
</feature>
<dbReference type="SMART" id="SM00450">
    <property type="entry name" value="RHOD"/>
    <property type="match status" value="2"/>
</dbReference>
<dbReference type="Gene3D" id="3.40.250.10">
    <property type="entry name" value="Rhodanese-like domain"/>
    <property type="match status" value="2"/>
</dbReference>
<dbReference type="InterPro" id="IPR001763">
    <property type="entry name" value="Rhodanese-like_dom"/>
</dbReference>
<dbReference type="GO" id="GO:0004792">
    <property type="term" value="F:thiosulfate-cyanide sulfurtransferase activity"/>
    <property type="evidence" value="ECO:0007669"/>
    <property type="project" value="UniProtKB-EC"/>
</dbReference>
<dbReference type="PANTHER" id="PTHR11364:SF27">
    <property type="entry name" value="SULFURTRANSFERASE"/>
    <property type="match status" value="1"/>
</dbReference>
<dbReference type="InterPro" id="IPR036873">
    <property type="entry name" value="Rhodanese-like_dom_sf"/>
</dbReference>
<reference evidence="4" key="1">
    <citation type="submission" date="2019-08" db="EMBL/GenBank/DDBJ databases">
        <authorList>
            <person name="Kucharzyk K."/>
            <person name="Murdoch R.W."/>
            <person name="Higgins S."/>
            <person name="Loffler F."/>
        </authorList>
    </citation>
    <scope>NUCLEOTIDE SEQUENCE</scope>
</reference>
<keyword evidence="2" id="KW-0677">Repeat</keyword>